<dbReference type="PANTHER" id="PTHR31679">
    <property type="entry name" value="PEROXISOMAL MEMBRANE PROTEIN PEX30-RELATED"/>
    <property type="match status" value="1"/>
</dbReference>
<dbReference type="OrthoDB" id="5586090at2759"/>
<evidence type="ECO:0000256" key="3">
    <source>
        <dbReference type="ARBA" id="ARBA00022989"/>
    </source>
</evidence>
<gene>
    <name evidence="7" type="ORF">K493DRAFT_404805</name>
</gene>
<evidence type="ECO:0000259" key="6">
    <source>
        <dbReference type="Pfam" id="PF06398"/>
    </source>
</evidence>
<dbReference type="Pfam" id="PF06398">
    <property type="entry name" value="Pex24p"/>
    <property type="match status" value="1"/>
</dbReference>
<accession>A0A1Y1Z1C2</accession>
<evidence type="ECO:0000256" key="4">
    <source>
        <dbReference type="ARBA" id="ARBA00023136"/>
    </source>
</evidence>
<dbReference type="GO" id="GO:0012505">
    <property type="term" value="C:endomembrane system"/>
    <property type="evidence" value="ECO:0007669"/>
    <property type="project" value="UniProtKB-SubCell"/>
</dbReference>
<dbReference type="Proteomes" id="UP000193498">
    <property type="component" value="Unassembled WGS sequence"/>
</dbReference>
<dbReference type="InterPro" id="IPR052646">
    <property type="entry name" value="Peroxisomal_PEX28-32"/>
</dbReference>
<dbReference type="PANTHER" id="PTHR31679:SF2">
    <property type="entry name" value="PEROXISOMAL MEMBRANE PROTEIN PEX30-RELATED"/>
    <property type="match status" value="1"/>
</dbReference>
<dbReference type="GO" id="GO:0007031">
    <property type="term" value="P:peroxisome organization"/>
    <property type="evidence" value="ECO:0007669"/>
    <property type="project" value="UniProtKB-ARBA"/>
</dbReference>
<keyword evidence="2 5" id="KW-0812">Transmembrane</keyword>
<dbReference type="STRING" id="1314790.A0A1Y1Z1C2"/>
<dbReference type="GO" id="GO:0005778">
    <property type="term" value="C:peroxisomal membrane"/>
    <property type="evidence" value="ECO:0007669"/>
    <property type="project" value="TreeGrafter"/>
</dbReference>
<dbReference type="InParanoid" id="A0A1Y1Z1C2"/>
<dbReference type="EMBL" id="MCFE01000039">
    <property type="protein sequence ID" value="ORY04093.1"/>
    <property type="molecule type" value="Genomic_DNA"/>
</dbReference>
<evidence type="ECO:0000313" key="8">
    <source>
        <dbReference type="Proteomes" id="UP000193498"/>
    </source>
</evidence>
<proteinExistence type="predicted"/>
<dbReference type="AlphaFoldDB" id="A0A1Y1Z1C2"/>
<organism evidence="7 8">
    <name type="scientific">Basidiobolus meristosporus CBS 931.73</name>
    <dbReference type="NCBI Taxonomy" id="1314790"/>
    <lineage>
        <taxon>Eukaryota</taxon>
        <taxon>Fungi</taxon>
        <taxon>Fungi incertae sedis</taxon>
        <taxon>Zoopagomycota</taxon>
        <taxon>Entomophthoromycotina</taxon>
        <taxon>Basidiobolomycetes</taxon>
        <taxon>Basidiobolales</taxon>
        <taxon>Basidiobolaceae</taxon>
        <taxon>Basidiobolus</taxon>
    </lineage>
</organism>
<keyword evidence="3 5" id="KW-1133">Transmembrane helix</keyword>
<evidence type="ECO:0000256" key="1">
    <source>
        <dbReference type="ARBA" id="ARBA00004308"/>
    </source>
</evidence>
<protein>
    <recommendedName>
        <fullName evidence="6">TECPR1-like DysF domain-containing protein</fullName>
    </recommendedName>
</protein>
<feature type="transmembrane region" description="Helical" evidence="5">
    <location>
        <begin position="86"/>
        <end position="104"/>
    </location>
</feature>
<comment type="caution">
    <text evidence="7">The sequence shown here is derived from an EMBL/GenBank/DDBJ whole genome shotgun (WGS) entry which is preliminary data.</text>
</comment>
<feature type="domain" description="TECPR1-like DysF" evidence="6">
    <location>
        <begin position="66"/>
        <end position="415"/>
    </location>
</feature>
<dbReference type="InterPro" id="IPR010482">
    <property type="entry name" value="TECPR1-like_DysF"/>
</dbReference>
<sequence>MDANHVGSQSTDDLNKIDQHQDLVDYPIDGPHPTQSKVPPTAGNSRFFGGLHGSRYNFNRLVNHYGPLFTKLDFVISLYQWKNKPVYSWLLLVGFWVFCLFPKLSVVGGPHLLILSWIGYKYYLKYHDQNHVSPSKLKRKVYDLQNILQKLTLIDLFISVQLGRLDWSNPTETSRIIKYVLFSYPLWAVTSSVVPLNLLCLMGGTTVLLWHHPYVATLRKPFTDDSPLFQSVIHAILTPVEDEAVLAAKKRGLPLRKLTAESKLINEKTLELMSRPRNEPPTLKVVESDIFQDTDGATVFQLFEHQRKWPALGWTTRMMGSDPYPWTDEMNKFVEHPKDFEPPVVSSVVNKLGSDEGKAVFLQTKVCWRWIDDDWSPAITAETDAEGWEYGGRKFEAYCARSGTTRMTRRRRWCRKAIKITRREKLMDYLPEVIEFDPLNAD</sequence>
<evidence type="ECO:0000256" key="2">
    <source>
        <dbReference type="ARBA" id="ARBA00022692"/>
    </source>
</evidence>
<reference evidence="7 8" key="1">
    <citation type="submission" date="2016-07" db="EMBL/GenBank/DDBJ databases">
        <title>Pervasive Adenine N6-methylation of Active Genes in Fungi.</title>
        <authorList>
            <consortium name="DOE Joint Genome Institute"/>
            <person name="Mondo S.J."/>
            <person name="Dannebaum R.O."/>
            <person name="Kuo R.C."/>
            <person name="Labutti K."/>
            <person name="Haridas S."/>
            <person name="Kuo A."/>
            <person name="Salamov A."/>
            <person name="Ahrendt S.R."/>
            <person name="Lipzen A."/>
            <person name="Sullivan W."/>
            <person name="Andreopoulos W.B."/>
            <person name="Clum A."/>
            <person name="Lindquist E."/>
            <person name="Daum C."/>
            <person name="Ramamoorthy G.K."/>
            <person name="Gryganskyi A."/>
            <person name="Culley D."/>
            <person name="Magnuson J.K."/>
            <person name="James T.Y."/>
            <person name="O'Malley M.A."/>
            <person name="Stajich J.E."/>
            <person name="Spatafora J.W."/>
            <person name="Visel A."/>
            <person name="Grigoriev I.V."/>
        </authorList>
    </citation>
    <scope>NUCLEOTIDE SEQUENCE [LARGE SCALE GENOMIC DNA]</scope>
    <source>
        <strain evidence="7 8">CBS 931.73</strain>
    </source>
</reference>
<keyword evidence="8" id="KW-1185">Reference proteome</keyword>
<name>A0A1Y1Z1C2_9FUNG</name>
<keyword evidence="4 5" id="KW-0472">Membrane</keyword>
<evidence type="ECO:0000313" key="7">
    <source>
        <dbReference type="EMBL" id="ORY04093.1"/>
    </source>
</evidence>
<evidence type="ECO:0000256" key="5">
    <source>
        <dbReference type="SAM" id="Phobius"/>
    </source>
</evidence>
<comment type="subcellular location">
    <subcellularLocation>
        <location evidence="1">Endomembrane system</location>
    </subcellularLocation>
</comment>